<feature type="domain" description="Nop" evidence="11">
    <location>
        <begin position="283"/>
        <end position="403"/>
    </location>
</feature>
<dbReference type="GO" id="GO:0005886">
    <property type="term" value="C:plasma membrane"/>
    <property type="evidence" value="ECO:0007669"/>
    <property type="project" value="UniProtKB-ARBA"/>
</dbReference>
<feature type="region of interest" description="Disordered" evidence="10">
    <location>
        <begin position="434"/>
        <end position="496"/>
    </location>
</feature>
<dbReference type="PANTHER" id="PTHR10894">
    <property type="entry name" value="NUCLEOLAR PROTEIN 5 NUCLEOLAR PROTEIN NOP5 NOP58"/>
    <property type="match status" value="1"/>
</dbReference>
<evidence type="ECO:0000256" key="1">
    <source>
        <dbReference type="ARBA" id="ARBA00004604"/>
    </source>
</evidence>
<evidence type="ECO:0000256" key="9">
    <source>
        <dbReference type="ARBA" id="ARBA00024837"/>
    </source>
</evidence>
<dbReference type="SMART" id="SM00244">
    <property type="entry name" value="PHB"/>
    <property type="match status" value="1"/>
</dbReference>
<dbReference type="FunFam" id="3.30.479.30:FF:000004">
    <property type="entry name" value="Putative membrane protease family, stomatin"/>
    <property type="match status" value="1"/>
</dbReference>
<dbReference type="Gene3D" id="1.10.246.90">
    <property type="entry name" value="Nop domain"/>
    <property type="match status" value="1"/>
</dbReference>
<dbReference type="InterPro" id="IPR042239">
    <property type="entry name" value="Nop_C"/>
</dbReference>
<dbReference type="Gene3D" id="3.30.479.30">
    <property type="entry name" value="Band 7 domain"/>
    <property type="match status" value="1"/>
</dbReference>
<feature type="compositionally biased region" description="Polar residues" evidence="10">
    <location>
        <begin position="482"/>
        <end position="496"/>
    </location>
</feature>
<dbReference type="Pfam" id="PF08156">
    <property type="entry name" value="NOP5NT"/>
    <property type="match status" value="1"/>
</dbReference>
<dbReference type="InterPro" id="IPR002687">
    <property type="entry name" value="Nop_dom"/>
</dbReference>
<evidence type="ECO:0000259" key="11">
    <source>
        <dbReference type="PROSITE" id="PS51358"/>
    </source>
</evidence>
<dbReference type="GO" id="GO:0098552">
    <property type="term" value="C:side of membrane"/>
    <property type="evidence" value="ECO:0007669"/>
    <property type="project" value="UniProtKB-ARBA"/>
</dbReference>
<dbReference type="PROSITE" id="PS51358">
    <property type="entry name" value="NOP"/>
    <property type="match status" value="1"/>
</dbReference>
<dbReference type="InterPro" id="IPR045056">
    <property type="entry name" value="Nop56/Nop58"/>
</dbReference>
<dbReference type="SUPFAM" id="SSF89124">
    <property type="entry name" value="Nop domain"/>
    <property type="match status" value="1"/>
</dbReference>
<dbReference type="InterPro" id="IPR001107">
    <property type="entry name" value="Band_7"/>
</dbReference>
<dbReference type="GO" id="GO:0032040">
    <property type="term" value="C:small-subunit processome"/>
    <property type="evidence" value="ECO:0007669"/>
    <property type="project" value="InterPro"/>
</dbReference>
<evidence type="ECO:0000256" key="10">
    <source>
        <dbReference type="SAM" id="MobiDB-lite"/>
    </source>
</evidence>
<evidence type="ECO:0000256" key="6">
    <source>
        <dbReference type="ARBA" id="ARBA00022552"/>
    </source>
</evidence>
<dbReference type="EMBL" id="LXFE01001034">
    <property type="protein sequence ID" value="OLL24016.1"/>
    <property type="molecule type" value="Genomic_DNA"/>
</dbReference>
<dbReference type="Pfam" id="PF01798">
    <property type="entry name" value="Nop"/>
    <property type="match status" value="1"/>
</dbReference>
<gene>
    <name evidence="12" type="ORF">NEOLI_003356</name>
</gene>
<dbReference type="Gene3D" id="6.10.250.2090">
    <property type="match status" value="1"/>
</dbReference>
<dbReference type="PANTHER" id="PTHR10894:SF1">
    <property type="entry name" value="NUCLEOLAR PROTEIN 58"/>
    <property type="match status" value="1"/>
</dbReference>
<dbReference type="OrthoDB" id="6780543at2759"/>
<evidence type="ECO:0000256" key="4">
    <source>
        <dbReference type="ARBA" id="ARBA00020379"/>
    </source>
</evidence>
<feature type="compositionally biased region" description="Basic and acidic residues" evidence="10">
    <location>
        <begin position="468"/>
        <end position="481"/>
    </location>
</feature>
<dbReference type="Pfam" id="PF01145">
    <property type="entry name" value="Band_7"/>
    <property type="match status" value="1"/>
</dbReference>
<dbReference type="InterPro" id="IPR012976">
    <property type="entry name" value="NOSIC"/>
</dbReference>
<dbReference type="SUPFAM" id="SSF117892">
    <property type="entry name" value="Band 7/SPFH domain"/>
    <property type="match status" value="1"/>
</dbReference>
<dbReference type="InterPro" id="IPR036070">
    <property type="entry name" value="Nop_dom_sf"/>
</dbReference>
<proteinExistence type="inferred from homology"/>
<evidence type="ECO:0000313" key="12">
    <source>
        <dbReference type="EMBL" id="OLL24016.1"/>
    </source>
</evidence>
<keyword evidence="7" id="KW-0539">Nucleus</keyword>
<keyword evidence="13" id="KW-1185">Reference proteome</keyword>
<comment type="function">
    <text evidence="9">Required for pre-18S rRNA processing. May bind microtubules.</text>
</comment>
<organism evidence="12 13">
    <name type="scientific">Neolecta irregularis (strain DAH-3)</name>
    <dbReference type="NCBI Taxonomy" id="1198029"/>
    <lineage>
        <taxon>Eukaryota</taxon>
        <taxon>Fungi</taxon>
        <taxon>Dikarya</taxon>
        <taxon>Ascomycota</taxon>
        <taxon>Taphrinomycotina</taxon>
        <taxon>Neolectales</taxon>
        <taxon>Neolectaceae</taxon>
        <taxon>Neolecta</taxon>
    </lineage>
</organism>
<evidence type="ECO:0000256" key="5">
    <source>
        <dbReference type="ARBA" id="ARBA00022517"/>
    </source>
</evidence>
<accession>A0A1U7LMX2</accession>
<evidence type="ECO:0000313" key="13">
    <source>
        <dbReference type="Proteomes" id="UP000186594"/>
    </source>
</evidence>
<name>A0A1U7LMX2_NEOID</name>
<dbReference type="FunFam" id="1.10.246.90:FF:000003">
    <property type="entry name" value="Nucleolar protein 58"/>
    <property type="match status" value="1"/>
</dbReference>
<reference evidence="12 13" key="1">
    <citation type="submission" date="2016-04" db="EMBL/GenBank/DDBJ databases">
        <title>Evolutionary innovation and constraint leading to complex multicellularity in the Ascomycota.</title>
        <authorList>
            <person name="Cisse O."/>
            <person name="Nguyen A."/>
            <person name="Hewitt D.A."/>
            <person name="Jedd G."/>
            <person name="Stajich J.E."/>
        </authorList>
    </citation>
    <scope>NUCLEOTIDE SEQUENCE [LARGE SCALE GENOMIC DNA]</scope>
    <source>
        <strain evidence="12 13">DAH-3</strain>
    </source>
</reference>
<comment type="similarity">
    <text evidence="3">Belongs to the NOP5/NOP56 family.</text>
</comment>
<keyword evidence="8" id="KW-0687">Ribonucleoprotein</keyword>
<comment type="subcellular location">
    <subcellularLocation>
        <location evidence="1">Nucleus</location>
        <location evidence="1">Nucleolus</location>
    </subcellularLocation>
</comment>
<evidence type="ECO:0000256" key="2">
    <source>
        <dbReference type="ARBA" id="ARBA00008164"/>
    </source>
</evidence>
<keyword evidence="5" id="KW-0690">Ribosome biogenesis</keyword>
<dbReference type="InterPro" id="IPR012974">
    <property type="entry name" value="NOP58/56_N"/>
</dbReference>
<evidence type="ECO:0000256" key="3">
    <source>
        <dbReference type="ARBA" id="ARBA00009211"/>
    </source>
</evidence>
<evidence type="ECO:0000256" key="8">
    <source>
        <dbReference type="ARBA" id="ARBA00023274"/>
    </source>
</evidence>
<dbReference type="STRING" id="1198029.A0A1U7LMX2"/>
<evidence type="ECO:0000256" key="7">
    <source>
        <dbReference type="ARBA" id="ARBA00023242"/>
    </source>
</evidence>
<keyword evidence="6" id="KW-0698">rRNA processing</keyword>
<dbReference type="GO" id="GO:0006364">
    <property type="term" value="P:rRNA processing"/>
    <property type="evidence" value="ECO:0007669"/>
    <property type="project" value="UniProtKB-KW"/>
</dbReference>
<dbReference type="GO" id="GO:0030515">
    <property type="term" value="F:snoRNA binding"/>
    <property type="evidence" value="ECO:0007669"/>
    <property type="project" value="InterPro"/>
</dbReference>
<protein>
    <recommendedName>
        <fullName evidence="4">Nucleolar protein 58</fullName>
    </recommendedName>
</protein>
<dbReference type="FunFam" id="1.10.287.4070:FF:000001">
    <property type="entry name" value="Probable Nucleolar protein 58"/>
    <property type="match status" value="1"/>
</dbReference>
<feature type="compositionally biased region" description="Basic and acidic residues" evidence="10">
    <location>
        <begin position="437"/>
        <end position="449"/>
    </location>
</feature>
<dbReference type="Proteomes" id="UP000186594">
    <property type="component" value="Unassembled WGS sequence"/>
</dbReference>
<comment type="similarity">
    <text evidence="2">Belongs to the band 7/mec-2 family.</text>
</comment>
<dbReference type="InterPro" id="IPR036013">
    <property type="entry name" value="Band_7/SPFH_dom_sf"/>
</dbReference>
<sequence length="784" mass="86111">MLILAETAAGYAVFKAKDKILKKQNELVSELSTAQGAANILKLKKFVKFENTIDALDNVTALIEGKVSGKLANMLGDLKGEKKTSLVVSDPKLGNAINKLPGLGFSIISDSTTQDLYRGIRQHLCSLIDGLTPTDISTMSLGLSHSLSRHKLKFSVDKVDTMIVQAIALLDDLDKELNIYAMRVKEWYGWHFPEMAKIISDNLAYARVIRVMGFRTNAASCDLSTVLPEELERVIKATAQVSMGTEITGDDLLNINLLVDQVLSLSEYRTQLSEYLVNRMTAIAPNLTVLVGELVGARLIAHAGSLMNLAKQPASTIQILGAEKALFRALKTKHDTPKYGLIYHASLIGQASTKNKGKIARILATKASLSLRVDALSEDKDLGASTGIENRAKVEARLRQLEGGRDVIPSISNGGKKQAKFEIREVKGYNEDGDSIMVDKKRSGKDLTNHEPNGILETRKKEKKRKIEKQAGEEKKKEKNTSAENTTTQPKPHQNANMLQPSFAHQLPTAEQNLGFYGKMIDSIGTCIVSEGQIGLVLKFGKYERAVDPGLCKVNPLSERLQSVDIKIQIVEVPQQTCMTKDNVNVLINSVIYYHITSPYKATFGITSVRQALIERTQTTLRHVLGARVLQDVIERREEIAQSIQEIIKDVAENWGVKVESILIKDIGFSLELQDSLSMAAQAKRIGESKIISAKAEVESAKLMRQAADILASKPAMQIRYLEAMQAMAKSSGSKVIFMPSVGHPQDAADGSSANLNPPRSKYDFSNDFDQTIMSATLAENIHS</sequence>
<dbReference type="SMART" id="SM00931">
    <property type="entry name" value="NOSIC"/>
    <property type="match status" value="1"/>
</dbReference>
<dbReference type="Gene3D" id="1.10.287.4070">
    <property type="match status" value="1"/>
</dbReference>
<dbReference type="PRINTS" id="PR00721">
    <property type="entry name" value="STOMATIN"/>
</dbReference>
<dbReference type="GO" id="GO:0031428">
    <property type="term" value="C:box C/D methylation guide snoRNP complex"/>
    <property type="evidence" value="ECO:0007669"/>
    <property type="project" value="InterPro"/>
</dbReference>
<dbReference type="CDD" id="cd13437">
    <property type="entry name" value="SPFH_alloslipin"/>
    <property type="match status" value="1"/>
</dbReference>
<dbReference type="InterPro" id="IPR001972">
    <property type="entry name" value="Stomatin_HflK_fam"/>
</dbReference>
<comment type="caution">
    <text evidence="12">The sequence shown here is derived from an EMBL/GenBank/DDBJ whole genome shotgun (WGS) entry which is preliminary data.</text>
</comment>
<dbReference type="AlphaFoldDB" id="A0A1U7LMX2"/>